<comment type="caution">
    <text evidence="3">The sequence shown here is derived from an EMBL/GenBank/DDBJ whole genome shotgun (WGS) entry which is preliminary data.</text>
</comment>
<gene>
    <name evidence="3" type="ORF">CVT23_00645</name>
</gene>
<keyword evidence="2" id="KW-0732">Signal</keyword>
<dbReference type="Proteomes" id="UP000229498">
    <property type="component" value="Unassembled WGS sequence"/>
</dbReference>
<feature type="chain" id="PRO_5014935512" evidence="2">
    <location>
        <begin position="21"/>
        <end position="134"/>
    </location>
</feature>
<name>A0A2M9G7A0_9PROT</name>
<feature type="compositionally biased region" description="Pro residues" evidence="1">
    <location>
        <begin position="123"/>
        <end position="134"/>
    </location>
</feature>
<protein>
    <submittedName>
        <fullName evidence="3">Uncharacterized protein</fullName>
    </submittedName>
</protein>
<organism evidence="3 4">
    <name type="scientific">Minwuia thermotolerans</name>
    <dbReference type="NCBI Taxonomy" id="2056226"/>
    <lineage>
        <taxon>Bacteria</taxon>
        <taxon>Pseudomonadati</taxon>
        <taxon>Pseudomonadota</taxon>
        <taxon>Alphaproteobacteria</taxon>
        <taxon>Minwuiales</taxon>
        <taxon>Minwuiaceae</taxon>
        <taxon>Minwuia</taxon>
    </lineage>
</organism>
<dbReference type="AlphaFoldDB" id="A0A2M9G7A0"/>
<sequence length="134" mass="15846">MVLAALAMFWSAAPAPPATAQLRDDPAADIRERTERLKQRRLPPEERFRDRNLDRGQNFRDRQSQREAYSAEREGRLLDRLNERRDLLQGDPNDLDARRDDRREDRVDRRLRERLRDAYRSDAPPPPLPPPAPR</sequence>
<evidence type="ECO:0000313" key="3">
    <source>
        <dbReference type="EMBL" id="PJK31598.1"/>
    </source>
</evidence>
<keyword evidence="4" id="KW-1185">Reference proteome</keyword>
<evidence type="ECO:0000256" key="1">
    <source>
        <dbReference type="SAM" id="MobiDB-lite"/>
    </source>
</evidence>
<dbReference type="EMBL" id="PHIG01000004">
    <property type="protein sequence ID" value="PJK31598.1"/>
    <property type="molecule type" value="Genomic_DNA"/>
</dbReference>
<evidence type="ECO:0000256" key="2">
    <source>
        <dbReference type="SAM" id="SignalP"/>
    </source>
</evidence>
<feature type="region of interest" description="Disordered" evidence="1">
    <location>
        <begin position="14"/>
        <end position="134"/>
    </location>
</feature>
<proteinExistence type="predicted"/>
<reference evidence="3 4" key="1">
    <citation type="submission" date="2017-11" db="EMBL/GenBank/DDBJ databases">
        <title>Draft genome sequence of Rhizobiales bacterium SY3-13.</title>
        <authorList>
            <person name="Sun C."/>
        </authorList>
    </citation>
    <scope>NUCLEOTIDE SEQUENCE [LARGE SCALE GENOMIC DNA]</scope>
    <source>
        <strain evidence="3 4">SY3-13</strain>
    </source>
</reference>
<feature type="signal peptide" evidence="2">
    <location>
        <begin position="1"/>
        <end position="20"/>
    </location>
</feature>
<accession>A0A2M9G7A0</accession>
<evidence type="ECO:0000313" key="4">
    <source>
        <dbReference type="Proteomes" id="UP000229498"/>
    </source>
</evidence>
<feature type="compositionally biased region" description="Basic and acidic residues" evidence="1">
    <location>
        <begin position="95"/>
        <end position="120"/>
    </location>
</feature>
<feature type="compositionally biased region" description="Basic and acidic residues" evidence="1">
    <location>
        <begin position="22"/>
        <end position="88"/>
    </location>
</feature>